<name>I3IR89_9BACT</name>
<comment type="caution">
    <text evidence="1">The sequence shown here is derived from an EMBL/GenBank/DDBJ whole genome shotgun (WGS) entry which is preliminary data.</text>
</comment>
<evidence type="ECO:0000313" key="1">
    <source>
        <dbReference type="EMBL" id="GAB64234.1"/>
    </source>
</evidence>
<keyword evidence="2" id="KW-1185">Reference proteome</keyword>
<accession>I3IR89</accession>
<dbReference type="Proteomes" id="UP000002985">
    <property type="component" value="Unassembled WGS sequence"/>
</dbReference>
<dbReference type="EMBL" id="BAFH01000004">
    <property type="protein sequence ID" value="GAB64234.1"/>
    <property type="molecule type" value="Genomic_DNA"/>
</dbReference>
<sequence length="60" mass="6874">MGNTGIVNSFSYFPKESNIHISPFLKGIKMFPSILLYNNMILPFCTTLIHNTLAIQHEFE</sequence>
<dbReference type="STRING" id="247490.KSU1_D0925"/>
<dbReference type="AlphaFoldDB" id="I3IR89"/>
<evidence type="ECO:0000313" key="2">
    <source>
        <dbReference type="Proteomes" id="UP000002985"/>
    </source>
</evidence>
<organism evidence="1 2">
    <name type="scientific">Candidatus Jettenia caeni</name>
    <dbReference type="NCBI Taxonomy" id="247490"/>
    <lineage>
        <taxon>Bacteria</taxon>
        <taxon>Pseudomonadati</taxon>
        <taxon>Planctomycetota</taxon>
        <taxon>Candidatus Brocadiia</taxon>
        <taxon>Candidatus Brocadiales</taxon>
        <taxon>Candidatus Brocadiaceae</taxon>
        <taxon>Candidatus Jettenia</taxon>
    </lineage>
</organism>
<protein>
    <submittedName>
        <fullName evidence="1">Uncharacterized protein</fullName>
    </submittedName>
</protein>
<reference evidence="1 2" key="1">
    <citation type="journal article" date="2012" name="FEBS Lett.">
        <title>Anammox organism KSU-1 expresses a NirK-type copper-containing nitrite reductase instead of a NirS-type with cytochrome cd1.</title>
        <authorList>
            <person name="Hira D."/>
            <person name="Toh H."/>
            <person name="Migita C.T."/>
            <person name="Okubo H."/>
            <person name="Nishiyama T."/>
            <person name="Hattori M."/>
            <person name="Furukawa K."/>
            <person name="Fujii T."/>
        </authorList>
    </citation>
    <scope>NUCLEOTIDE SEQUENCE [LARGE SCALE GENOMIC DNA]</scope>
</reference>
<gene>
    <name evidence="1" type="ORF">KSU1_D0925</name>
</gene>
<proteinExistence type="predicted"/>